<keyword evidence="16" id="KW-1185">Reference proteome</keyword>
<dbReference type="EC" id="2.7.13.3" evidence="2"/>
<reference evidence="14 17" key="2">
    <citation type="submission" date="2018-08" db="EMBL/GenBank/DDBJ databases">
        <title>Complete genome of the Arcobacter molluscorum type strain LMG 25693.</title>
        <authorList>
            <person name="Miller W.G."/>
            <person name="Yee E."/>
            <person name="Bono J.L."/>
        </authorList>
    </citation>
    <scope>NUCLEOTIDE SEQUENCE [LARGE SCALE GENOMIC DNA]</scope>
    <source>
        <strain evidence="14 17">CECT 7696</strain>
    </source>
</reference>
<dbReference type="InterPro" id="IPR005467">
    <property type="entry name" value="His_kinase_dom"/>
</dbReference>
<dbReference type="SUPFAM" id="SSF55874">
    <property type="entry name" value="ATPase domain of HSP90 chaperone/DNA topoisomerase II/histidine kinase"/>
    <property type="match status" value="1"/>
</dbReference>
<dbReference type="RefSeq" id="WP_099342449.1">
    <property type="nucleotide sequence ID" value="NZ_CP032098.1"/>
</dbReference>
<evidence type="ECO:0000256" key="2">
    <source>
        <dbReference type="ARBA" id="ARBA00012438"/>
    </source>
</evidence>
<dbReference type="InterPro" id="IPR004358">
    <property type="entry name" value="Sig_transdc_His_kin-like_C"/>
</dbReference>
<feature type="domain" description="Histidine kinase" evidence="12">
    <location>
        <begin position="699"/>
        <end position="921"/>
    </location>
</feature>
<name>A0A2G1DHV3_9BACT</name>
<dbReference type="Proteomes" id="UP000262712">
    <property type="component" value="Chromosome"/>
</dbReference>
<dbReference type="PRINTS" id="PR00344">
    <property type="entry name" value="BCTRLSENSOR"/>
</dbReference>
<evidence type="ECO:0000313" key="15">
    <source>
        <dbReference type="EMBL" id="PHO18067.1"/>
    </source>
</evidence>
<comment type="catalytic activity">
    <reaction evidence="1">
        <text>ATP + protein L-histidine = ADP + protein N-phospho-L-histidine.</text>
        <dbReference type="EC" id="2.7.13.3"/>
    </reaction>
</comment>
<dbReference type="InterPro" id="IPR011006">
    <property type="entry name" value="CheY-like_superfamily"/>
</dbReference>
<dbReference type="Gene3D" id="3.30.565.10">
    <property type="entry name" value="Histidine kinase-like ATPase, C-terminal domain"/>
    <property type="match status" value="1"/>
</dbReference>
<dbReference type="InterPro" id="IPR001789">
    <property type="entry name" value="Sig_transdc_resp-reg_receiver"/>
</dbReference>
<dbReference type="SUPFAM" id="SSF53850">
    <property type="entry name" value="Periplasmic binding protein-like II"/>
    <property type="match status" value="2"/>
</dbReference>
<dbReference type="InterPro" id="IPR036890">
    <property type="entry name" value="HATPase_C_sf"/>
</dbReference>
<dbReference type="GO" id="GO:0005524">
    <property type="term" value="F:ATP binding"/>
    <property type="evidence" value="ECO:0007669"/>
    <property type="project" value="UniProtKB-KW"/>
</dbReference>
<dbReference type="SMART" id="SM00062">
    <property type="entry name" value="PBPb"/>
    <property type="match status" value="2"/>
</dbReference>
<dbReference type="Pfam" id="PF00512">
    <property type="entry name" value="HisKA"/>
    <property type="match status" value="1"/>
</dbReference>
<gene>
    <name evidence="14" type="ORF">AMOL_2056</name>
    <name evidence="15" type="ORF">CPU12_07315</name>
</gene>
<dbReference type="CDD" id="cd01007">
    <property type="entry name" value="PBP2_BvgS_HisK_like"/>
    <property type="match status" value="2"/>
</dbReference>
<evidence type="ECO:0000256" key="6">
    <source>
        <dbReference type="ARBA" id="ARBA00022777"/>
    </source>
</evidence>
<dbReference type="EMBL" id="CP032098">
    <property type="protein sequence ID" value="AXX93010.1"/>
    <property type="molecule type" value="Genomic_DNA"/>
</dbReference>
<dbReference type="EMBL" id="NXFY01000009">
    <property type="protein sequence ID" value="PHO18067.1"/>
    <property type="molecule type" value="Genomic_DNA"/>
</dbReference>
<dbReference type="GO" id="GO:0000155">
    <property type="term" value="F:phosphorelay sensor kinase activity"/>
    <property type="evidence" value="ECO:0007669"/>
    <property type="project" value="InterPro"/>
</dbReference>
<dbReference type="Pfam" id="PF00497">
    <property type="entry name" value="SBP_bac_3"/>
    <property type="match status" value="2"/>
</dbReference>
<dbReference type="AlphaFoldDB" id="A0A2G1DHV3"/>
<evidence type="ECO:0000256" key="8">
    <source>
        <dbReference type="ARBA" id="ARBA00023012"/>
    </source>
</evidence>
<evidence type="ECO:0000256" key="3">
    <source>
        <dbReference type="ARBA" id="ARBA00022553"/>
    </source>
</evidence>
<evidence type="ECO:0000313" key="16">
    <source>
        <dbReference type="Proteomes" id="UP000221222"/>
    </source>
</evidence>
<dbReference type="Gene3D" id="1.10.287.130">
    <property type="match status" value="1"/>
</dbReference>
<dbReference type="SUPFAM" id="SSF47384">
    <property type="entry name" value="Homodimeric domain of signal transducing histidine kinase"/>
    <property type="match status" value="1"/>
</dbReference>
<dbReference type="CDD" id="cd17546">
    <property type="entry name" value="REC_hyHK_CKI1_RcsC-like"/>
    <property type="match status" value="1"/>
</dbReference>
<evidence type="ECO:0000259" key="12">
    <source>
        <dbReference type="PROSITE" id="PS50109"/>
    </source>
</evidence>
<organism evidence="15 16">
    <name type="scientific">Malaciobacter molluscorum LMG 25693</name>
    <dbReference type="NCBI Taxonomy" id="870501"/>
    <lineage>
        <taxon>Bacteria</taxon>
        <taxon>Pseudomonadati</taxon>
        <taxon>Campylobacterota</taxon>
        <taxon>Epsilonproteobacteria</taxon>
        <taxon>Campylobacterales</taxon>
        <taxon>Arcobacteraceae</taxon>
        <taxon>Malaciobacter</taxon>
    </lineage>
</organism>
<evidence type="ECO:0000256" key="9">
    <source>
        <dbReference type="ARBA" id="ARBA00064003"/>
    </source>
</evidence>
<keyword evidence="5" id="KW-0547">Nucleotide-binding</keyword>
<evidence type="ECO:0000256" key="7">
    <source>
        <dbReference type="ARBA" id="ARBA00022840"/>
    </source>
</evidence>
<dbReference type="Gene3D" id="3.40.190.10">
    <property type="entry name" value="Periplasmic binding protein-like II"/>
    <property type="match status" value="4"/>
</dbReference>
<keyword evidence="4" id="KW-0808">Transferase</keyword>
<dbReference type="CDD" id="cd00082">
    <property type="entry name" value="HisKA"/>
    <property type="match status" value="1"/>
</dbReference>
<dbReference type="FunFam" id="1.10.287.130:FF:000002">
    <property type="entry name" value="Two-component osmosensing histidine kinase"/>
    <property type="match status" value="1"/>
</dbReference>
<keyword evidence="6 14" id="KW-0418">Kinase</keyword>
<reference evidence="15 16" key="1">
    <citation type="submission" date="2017-09" db="EMBL/GenBank/DDBJ databases">
        <title>Arcobacter canalis sp. nov., a new species isolated from a water canal contaminated with urban sewage.</title>
        <authorList>
            <person name="Perez-Cataluna A."/>
            <person name="Salas-Masso N."/>
            <person name="Figueras M.J."/>
        </authorList>
    </citation>
    <scope>NUCLEOTIDE SEQUENCE [LARGE SCALE GENOMIC DNA]</scope>
    <source>
        <strain evidence="15 16">F98-3</strain>
    </source>
</reference>
<dbReference type="FunFam" id="3.30.565.10:FF:000010">
    <property type="entry name" value="Sensor histidine kinase RcsC"/>
    <property type="match status" value="1"/>
</dbReference>
<dbReference type="Gene3D" id="3.30.450.20">
    <property type="entry name" value="PAS domain"/>
    <property type="match status" value="1"/>
</dbReference>
<dbReference type="Pfam" id="PF00072">
    <property type="entry name" value="Response_reg"/>
    <property type="match status" value="1"/>
</dbReference>
<dbReference type="InterPro" id="IPR036097">
    <property type="entry name" value="HisK_dim/P_sf"/>
</dbReference>
<evidence type="ECO:0000256" key="5">
    <source>
        <dbReference type="ARBA" id="ARBA00022741"/>
    </source>
</evidence>
<evidence type="ECO:0000259" key="13">
    <source>
        <dbReference type="PROSITE" id="PS50110"/>
    </source>
</evidence>
<keyword evidence="3 11" id="KW-0597">Phosphoprotein</keyword>
<dbReference type="PROSITE" id="PS50110">
    <property type="entry name" value="RESPONSE_REGULATORY"/>
    <property type="match status" value="1"/>
</dbReference>
<dbReference type="KEGG" id="amol:AMOL_2056"/>
<evidence type="ECO:0000313" key="17">
    <source>
        <dbReference type="Proteomes" id="UP000262712"/>
    </source>
</evidence>
<dbReference type="PROSITE" id="PS50109">
    <property type="entry name" value="HIS_KIN"/>
    <property type="match status" value="1"/>
</dbReference>
<comment type="subunit">
    <text evidence="9">At low DSF concentrations, interacts with RpfF.</text>
</comment>
<dbReference type="PANTHER" id="PTHR43047">
    <property type="entry name" value="TWO-COMPONENT HISTIDINE PROTEIN KINASE"/>
    <property type="match status" value="1"/>
</dbReference>
<sequence>MKSFSLFLFFVYFSISLNASLLLTNKEKEWISKNPIVKVGVDNNWAPFEFKNKQNIQSGISSDYLKEISKITGLKFDIYSDKWSNVLQKIRLKKIDMLACADNTEDRSMYLDFTEPYLLADIVVVSRKDLKINNLQEIKDLTIALPEANYIHERLKKRFPNLKFIFTKSNEEAINYVSYNRADIYIGNMPVISYYINKHMLTNLEVKFKADFDNARLSMAVIKDKQILFSIIQKALMHISKERRKQINKKWIFDSTNIKLYNSKNLFTQEELDWLKKNSPIKIAGDGHWHPFSYYDKNGNYVGIIPDLFKSINQNSQIDFKLIKTKNWLETLEQMKVKKIDVIDAISYSASRAKYMNFTTSYFTNDFVIIGTNTNNKYIKSIDSIVNKKIIGTVDNYIISEKIKKDYTNIEKLREFGSIKDGLQSLASRQIDYFITDIPSFDYYSKKLGLSNLKIVGPSGYSFSYSFGVRKDDKILLSIMNKLLNNISKEEFDRVYRKWIQVEYQEKIDYTLIWKILIFSIIIISVIFYSNTKLKNQIEQTQKAKDELKKSNEFIHSIMDSQMDIIVVTNGKEIQRVNKAFLDYFKFDSLNDFKKIYNCISDLFYKGDENSEFISSYKDNKLWIDYIIDNSANYNKVKIILNEKEYIFKVLASPIENSVDLKTAVFHDITAIEKLHNELIEAKNRALEATKHKTEFLANMSHEIRTPMNSVIGFTELLEKEITNPIQKDYLSSIKKGGNALIAIINDILDLSKIEAGKMQIKYESINPKELILEVESIFHSKLISKNIDFSVHIDSTIPKYIIIDGIRLRQVLFNLIGNAIKFTEQGYIKLNVKNIFKDGIKSKIDLVFEIIDSGVGIDEKDLKNIFNVFEQSEQDRAKYGGTGLGLAICSKLVEMMNGKIEVSSKKAIGSTFRVKLYDIDVGSVDEKDYNDKINYESIIFEKASILIVDDVDENRKLIKSILNSHNFDLYLANNGKMALEIINKHKIDLILMDLRMPIMNGYEATTLLKSNKKTSSIPIIALTASVMGKDLQKVESYGFNGYLRKPIIINDLLSELSKFLEFKFDTNTIEKLCKDDKFISNEKLIILIRKLEELEIKLNSIKSKGDFILIESFCDDLINLNIDFELIVINEYTNELKKYIDSFDIEKVDYLLNNYSNVIENIKNKMESQNG</sequence>
<protein>
    <recommendedName>
        <fullName evidence="10">Sensory/regulatory protein RpfC</fullName>
        <ecNumber evidence="2">2.7.13.3</ecNumber>
    </recommendedName>
</protein>
<evidence type="ECO:0000256" key="4">
    <source>
        <dbReference type="ARBA" id="ARBA00022679"/>
    </source>
</evidence>
<evidence type="ECO:0000313" key="14">
    <source>
        <dbReference type="EMBL" id="AXX93010.1"/>
    </source>
</evidence>
<dbReference type="Proteomes" id="UP000221222">
    <property type="component" value="Unassembled WGS sequence"/>
</dbReference>
<evidence type="ECO:0000256" key="10">
    <source>
        <dbReference type="ARBA" id="ARBA00068150"/>
    </source>
</evidence>
<dbReference type="InterPro" id="IPR003661">
    <property type="entry name" value="HisK_dim/P_dom"/>
</dbReference>
<feature type="domain" description="Response regulatory" evidence="13">
    <location>
        <begin position="945"/>
        <end position="1061"/>
    </location>
</feature>
<dbReference type="Gene3D" id="3.40.50.2300">
    <property type="match status" value="1"/>
</dbReference>
<dbReference type="InterPro" id="IPR001638">
    <property type="entry name" value="Solute-binding_3/MltF_N"/>
</dbReference>
<keyword evidence="7" id="KW-0067">ATP-binding</keyword>
<accession>A0A2G1DHV3</accession>
<keyword evidence="8" id="KW-0902">Two-component regulatory system</keyword>
<evidence type="ECO:0000256" key="11">
    <source>
        <dbReference type="PROSITE-ProRule" id="PRU00169"/>
    </source>
</evidence>
<evidence type="ECO:0000256" key="1">
    <source>
        <dbReference type="ARBA" id="ARBA00000085"/>
    </source>
</evidence>
<dbReference type="SMART" id="SM00388">
    <property type="entry name" value="HisKA"/>
    <property type="match status" value="1"/>
</dbReference>
<proteinExistence type="predicted"/>
<dbReference type="SMART" id="SM00387">
    <property type="entry name" value="HATPase_c"/>
    <property type="match status" value="1"/>
</dbReference>
<feature type="modified residue" description="4-aspartylphosphate" evidence="11">
    <location>
        <position position="994"/>
    </location>
</feature>
<dbReference type="SUPFAM" id="SSF52172">
    <property type="entry name" value="CheY-like"/>
    <property type="match status" value="1"/>
</dbReference>
<dbReference type="CDD" id="cd16922">
    <property type="entry name" value="HATPase_EvgS-ArcB-TorS-like"/>
    <property type="match status" value="1"/>
</dbReference>
<dbReference type="SMART" id="SM00448">
    <property type="entry name" value="REC"/>
    <property type="match status" value="1"/>
</dbReference>
<dbReference type="InterPro" id="IPR003594">
    <property type="entry name" value="HATPase_dom"/>
</dbReference>
<dbReference type="Pfam" id="PF02518">
    <property type="entry name" value="HATPase_c"/>
    <property type="match status" value="1"/>
</dbReference>